<dbReference type="CDD" id="cd13120">
    <property type="entry name" value="BF2867_like_N"/>
    <property type="match status" value="1"/>
</dbReference>
<dbReference type="Gene3D" id="2.60.40.2620">
    <property type="entry name" value="Fimbrillin-like"/>
    <property type="match status" value="1"/>
</dbReference>
<proteinExistence type="predicted"/>
<evidence type="ECO:0000313" key="2">
    <source>
        <dbReference type="Proteomes" id="UP000184192"/>
    </source>
</evidence>
<protein>
    <submittedName>
        <fullName evidence="1">Fimbrillin-like</fullName>
    </submittedName>
</protein>
<dbReference type="GeneID" id="92713624"/>
<dbReference type="Gene3D" id="2.60.40.3570">
    <property type="match status" value="1"/>
</dbReference>
<evidence type="ECO:0000313" key="1">
    <source>
        <dbReference type="EMBL" id="SHJ37004.1"/>
    </source>
</evidence>
<gene>
    <name evidence="1" type="ORF">SAMN05444350_12481</name>
</gene>
<dbReference type="RefSeq" id="WP_083595470.1">
    <property type="nucleotide sequence ID" value="NZ_FQZN01000024.1"/>
</dbReference>
<name>A0A1M6IRC8_9BACE</name>
<reference evidence="2" key="1">
    <citation type="submission" date="2016-11" db="EMBL/GenBank/DDBJ databases">
        <authorList>
            <person name="Varghese N."/>
            <person name="Submissions S."/>
        </authorList>
    </citation>
    <scope>NUCLEOTIDE SEQUENCE [LARGE SCALE GENOMIC DNA]</scope>
    <source>
        <strain evidence="2">DSM 26884</strain>
    </source>
</reference>
<dbReference type="EMBL" id="FQZN01000024">
    <property type="protein sequence ID" value="SHJ37004.1"/>
    <property type="molecule type" value="Genomic_DNA"/>
</dbReference>
<sequence length="665" mass="71295">MKRIAEKIILLTTFVSLFMACSPELEDTSEKTIASLQVTLDGFRGAADTRTQESGYQTSFTGNEQIGVFALKNSGNVILENNVPYKYSAGAWQPVNTNNQIHVYGTGITYYAYYPYNGSMDGKKSVAEIISAFTPPADQSDYDKYTSADLMTGAGTLNSNTLAFSFTHAMSLIEIQINETSNSDAPYDPAPVFYGMVPWKMSDGIYRYLVRPGADAEVAFDYGPADNRYAYQKSLAAADVRAGNYTRIAAPFKNFSMKLNTGSYVATTLGPVSKVIVNGNEYAATAVSGSSNEYILNGLRKIPEPLASFDVYITDNQAKAESKEQLLVSATTTGLTVDATALTVTLPLSAGGMEGAGTEADPYQVTTSPQLRGVGVEGTENNSAETEYYVQTHDIDLNMYADWKPVKSGLLYDGKGFKISNLKSTRGGIFSYSGGTIQNVHLVSGEITVSGKTFGGIVNISDRSGCKILKCSNAATIVSTNGGDVGGIVGSGGHSIIEYCKNSGNITVDVYGGGIAGITWGNQVEPGSAGMDTEIRYCYNVGTIVKSNARSDNGDCGGILSRLVRTKIMEYCYNAGQIIDNGSNNKVGSLTGELDNSYSKNNYGISVSSSKLHYSTNNGFSSNDAFFDTASNKWPVYSADSSNGWGSAHWKSYSQGEYPKLLWEE</sequence>
<accession>A0A1M6IRC8</accession>
<dbReference type="InterPro" id="IPR042278">
    <property type="entry name" value="Mfa-like_1_N"/>
</dbReference>
<dbReference type="PROSITE" id="PS51257">
    <property type="entry name" value="PROKAR_LIPOPROTEIN"/>
    <property type="match status" value="1"/>
</dbReference>
<keyword evidence="2" id="KW-1185">Reference proteome</keyword>
<dbReference type="eggNOG" id="COG4632">
    <property type="taxonomic scope" value="Bacteria"/>
</dbReference>
<dbReference type="AlphaFoldDB" id="A0A1M6IRC8"/>
<dbReference type="Proteomes" id="UP000184192">
    <property type="component" value="Unassembled WGS sequence"/>
</dbReference>
<organism evidence="1 2">
    <name type="scientific">Bacteroides stercorirosoris</name>
    <dbReference type="NCBI Taxonomy" id="871324"/>
    <lineage>
        <taxon>Bacteria</taxon>
        <taxon>Pseudomonadati</taxon>
        <taxon>Bacteroidota</taxon>
        <taxon>Bacteroidia</taxon>
        <taxon>Bacteroidales</taxon>
        <taxon>Bacteroidaceae</taxon>
        <taxon>Bacteroides</taxon>
    </lineage>
</organism>
<dbReference type="InterPro" id="IPR025049">
    <property type="entry name" value="Mfa-like_1"/>
</dbReference>
<dbReference type="Pfam" id="PF13149">
    <property type="entry name" value="Mfa_like_1"/>
    <property type="match status" value="1"/>
</dbReference>
<dbReference type="Gene3D" id="2.160.20.110">
    <property type="match status" value="1"/>
</dbReference>